<name>A0ABU5L987_9RICK</name>
<protein>
    <submittedName>
        <fullName evidence="1">CopG family transcriptional regulator</fullName>
    </submittedName>
</protein>
<keyword evidence="2" id="KW-1185">Reference proteome</keyword>
<dbReference type="EMBL" id="JARGYT010000089">
    <property type="protein sequence ID" value="MDZ5762691.1"/>
    <property type="molecule type" value="Genomic_DNA"/>
</dbReference>
<accession>A0ABU5L987</accession>
<dbReference type="RefSeq" id="WP_322498139.1">
    <property type="nucleotide sequence ID" value="NZ_JARGYT010000089.1"/>
</dbReference>
<organism evidence="1 2">
    <name type="scientific">Candidatus Cyrtobacter comes</name>
    <dbReference type="NCBI Taxonomy" id="675776"/>
    <lineage>
        <taxon>Bacteria</taxon>
        <taxon>Pseudomonadati</taxon>
        <taxon>Pseudomonadota</taxon>
        <taxon>Alphaproteobacteria</taxon>
        <taxon>Rickettsiales</taxon>
        <taxon>Candidatus Midichloriaceae</taxon>
        <taxon>Candidatus Cyrtobacter</taxon>
    </lineage>
</organism>
<comment type="caution">
    <text evidence="1">The sequence shown here is derived from an EMBL/GenBank/DDBJ whole genome shotgun (WGS) entry which is preliminary data.</text>
</comment>
<reference evidence="1 2" key="1">
    <citation type="submission" date="2023-02" db="EMBL/GenBank/DDBJ databases">
        <title>Host association and intracellularity evolved multiple times independently in the Rickettsiales.</title>
        <authorList>
            <person name="Castelli M."/>
            <person name="Nardi T."/>
            <person name="Gammuto L."/>
            <person name="Bellinzona G."/>
            <person name="Sabaneyeva E."/>
            <person name="Potekhin A."/>
            <person name="Serra V."/>
            <person name="Petroni G."/>
            <person name="Sassera D."/>
        </authorList>
    </citation>
    <scope>NUCLEOTIDE SEQUENCE [LARGE SCALE GENOMIC DNA]</scope>
    <source>
        <strain evidence="1 2">BOD18</strain>
    </source>
</reference>
<evidence type="ECO:0000313" key="1">
    <source>
        <dbReference type="EMBL" id="MDZ5762691.1"/>
    </source>
</evidence>
<proteinExistence type="predicted"/>
<dbReference type="Proteomes" id="UP001293791">
    <property type="component" value="Unassembled WGS sequence"/>
</dbReference>
<evidence type="ECO:0000313" key="2">
    <source>
        <dbReference type="Proteomes" id="UP001293791"/>
    </source>
</evidence>
<gene>
    <name evidence="1" type="ORF">Cyrtocomes_01083</name>
</gene>
<sequence>MPILTVRLSDEVLREVDMKSKALNISKNAYIQRAISNLNFKINEDIKRERLIQASYKVRANSMEINAEFDSIEYGKKV</sequence>